<dbReference type="InterPro" id="IPR021410">
    <property type="entry name" value="FAF"/>
</dbReference>
<comment type="caution">
    <text evidence="3">The sequence shown here is derived from an EMBL/GenBank/DDBJ whole genome shotgun (WGS) entry which is preliminary data.</text>
</comment>
<dbReference type="AlphaFoldDB" id="A0A5N5LN22"/>
<evidence type="ECO:0000313" key="3">
    <source>
        <dbReference type="EMBL" id="KAB5544012.1"/>
    </source>
</evidence>
<sequence>MQDDRLFSWYNPKLDSFPAKSPAPGLHPPSRKMEGVVSWVMEADLVACSCGYGRRRDLALMRVSLPIILAMEGNSSSALKDMLKSPSPPKPVLARSDQFTPATWADPVFSNPRETSIVAGDQFSDLSLDESPLSSLNSFDAAFPYSSSSSSSCLFSHSDLQSEASSGHEKEEVIMVFGNSTRKEGVFPPPISSLELFNKGMRYSYLNYEEDDTLVLEEIRIPHGDILRANRSGGRLRLAFVISDGESSDMEEEEEINENAG</sequence>
<keyword evidence="4" id="KW-1185">Reference proteome</keyword>
<feature type="domain" description="FAF" evidence="2">
    <location>
        <begin position="187"/>
        <end position="240"/>
    </location>
</feature>
<dbReference type="EMBL" id="VDCV01000008">
    <property type="protein sequence ID" value="KAB5544012.1"/>
    <property type="molecule type" value="Genomic_DNA"/>
</dbReference>
<dbReference type="PANTHER" id="PTHR33155">
    <property type="entry name" value="FANTASTIC FOUR-LIKE PROTEIN (DUF3049)"/>
    <property type="match status" value="1"/>
</dbReference>
<evidence type="ECO:0000256" key="1">
    <source>
        <dbReference type="ARBA" id="ARBA00008690"/>
    </source>
</evidence>
<organism evidence="3 4">
    <name type="scientific">Salix brachista</name>
    <dbReference type="NCBI Taxonomy" id="2182728"/>
    <lineage>
        <taxon>Eukaryota</taxon>
        <taxon>Viridiplantae</taxon>
        <taxon>Streptophyta</taxon>
        <taxon>Embryophyta</taxon>
        <taxon>Tracheophyta</taxon>
        <taxon>Spermatophyta</taxon>
        <taxon>Magnoliopsida</taxon>
        <taxon>eudicotyledons</taxon>
        <taxon>Gunneridae</taxon>
        <taxon>Pentapetalae</taxon>
        <taxon>rosids</taxon>
        <taxon>fabids</taxon>
        <taxon>Malpighiales</taxon>
        <taxon>Salicaceae</taxon>
        <taxon>Saliceae</taxon>
        <taxon>Salix</taxon>
    </lineage>
</organism>
<evidence type="ECO:0000259" key="2">
    <source>
        <dbReference type="Pfam" id="PF11250"/>
    </source>
</evidence>
<dbReference type="Pfam" id="PF11250">
    <property type="entry name" value="FAF"/>
    <property type="match status" value="1"/>
</dbReference>
<accession>A0A5N5LN22</accession>
<gene>
    <name evidence="3" type="ORF">DKX38_012124</name>
</gene>
<reference evidence="4" key="1">
    <citation type="journal article" date="2019" name="Gigascience">
        <title>De novo genome assembly of the endangered Acer yangbiense, a plant species with extremely small populations endemic to Yunnan Province, China.</title>
        <authorList>
            <person name="Yang J."/>
            <person name="Wariss H.M."/>
            <person name="Tao L."/>
            <person name="Zhang R."/>
            <person name="Yun Q."/>
            <person name="Hollingsworth P."/>
            <person name="Dao Z."/>
            <person name="Luo G."/>
            <person name="Guo H."/>
            <person name="Ma Y."/>
            <person name="Sun W."/>
        </authorList>
    </citation>
    <scope>NUCLEOTIDE SEQUENCE [LARGE SCALE GENOMIC DNA]</scope>
    <source>
        <strain evidence="4">cv. br00</strain>
    </source>
</reference>
<name>A0A5N5LN22_9ROSI</name>
<dbReference type="InterPro" id="IPR046431">
    <property type="entry name" value="FAF_dom"/>
</dbReference>
<proteinExistence type="inferred from homology"/>
<dbReference type="PANTHER" id="PTHR33155:SF64">
    <property type="entry name" value="FAF DOMAIN-CONTAINING PROTEIN"/>
    <property type="match status" value="1"/>
</dbReference>
<dbReference type="Proteomes" id="UP000326939">
    <property type="component" value="Chromosome 8"/>
</dbReference>
<protein>
    <recommendedName>
        <fullName evidence="2">FAF domain-containing protein</fullName>
    </recommendedName>
</protein>
<evidence type="ECO:0000313" key="4">
    <source>
        <dbReference type="Proteomes" id="UP000326939"/>
    </source>
</evidence>
<comment type="similarity">
    <text evidence="1">Belongs to the fantastic four family.</text>
</comment>